<organism evidence="3 4">
    <name type="scientific">Paraclostridium bifermentans</name>
    <name type="common">Clostridium bifermentans</name>
    <dbReference type="NCBI Taxonomy" id="1490"/>
    <lineage>
        <taxon>Bacteria</taxon>
        <taxon>Bacillati</taxon>
        <taxon>Bacillota</taxon>
        <taxon>Clostridia</taxon>
        <taxon>Peptostreptococcales</taxon>
        <taxon>Peptostreptococcaceae</taxon>
        <taxon>Paraclostridium</taxon>
    </lineage>
</organism>
<evidence type="ECO:0000256" key="2">
    <source>
        <dbReference type="SAM" id="Phobius"/>
    </source>
</evidence>
<keyword evidence="4" id="KW-1185">Reference proteome</keyword>
<dbReference type="EMBL" id="CP124685">
    <property type="protein sequence ID" value="WGX74515.1"/>
    <property type="molecule type" value="Genomic_DNA"/>
</dbReference>
<evidence type="ECO:0000256" key="1">
    <source>
        <dbReference type="SAM" id="MobiDB-lite"/>
    </source>
</evidence>
<evidence type="ECO:0000313" key="4">
    <source>
        <dbReference type="Proteomes" id="UP001239169"/>
    </source>
</evidence>
<feature type="region of interest" description="Disordered" evidence="1">
    <location>
        <begin position="1"/>
        <end position="38"/>
    </location>
</feature>
<keyword evidence="2" id="KW-0812">Transmembrane</keyword>
<feature type="compositionally biased region" description="Low complexity" evidence="1">
    <location>
        <begin position="17"/>
        <end position="38"/>
    </location>
</feature>
<protein>
    <submittedName>
        <fullName evidence="3">Uncharacterized protein</fullName>
    </submittedName>
</protein>
<name>A0ABY8QZA0_PARBF</name>
<feature type="compositionally biased region" description="Polar residues" evidence="1">
    <location>
        <begin position="7"/>
        <end position="16"/>
    </location>
</feature>
<feature type="transmembrane region" description="Helical" evidence="2">
    <location>
        <begin position="48"/>
        <end position="66"/>
    </location>
</feature>
<dbReference type="Proteomes" id="UP001239169">
    <property type="component" value="Chromosome"/>
</dbReference>
<keyword evidence="2" id="KW-1133">Transmembrane helix</keyword>
<sequence length="147" mass="16500">MTRDQSKVANNTDTSVNKGSNCNNNTSNTSNNNNSNCKNNKKNFGLMNYTYADYIILSSTLAYAIGEELNDADLTLFLVFLSQLSADLSLIITKRGLEQKQAASQTEEDIVSETESEEDVEDISSDDLTRGRKRKVKKRKIKKKKTF</sequence>
<reference evidence="3 4" key="1">
    <citation type="submission" date="2023-04" db="EMBL/GenBank/DDBJ databases">
        <title>Bacteria Genome Submission.</title>
        <authorList>
            <person name="Isaac P."/>
        </authorList>
    </citation>
    <scope>NUCLEOTIDE SEQUENCE [LARGE SCALE GENOMIC DNA]</scope>
    <source>
        <strain evidence="3 4">SampleS7P1</strain>
    </source>
</reference>
<gene>
    <name evidence="3" type="ORF">QJS64_09840</name>
</gene>
<evidence type="ECO:0000313" key="3">
    <source>
        <dbReference type="EMBL" id="WGX74515.1"/>
    </source>
</evidence>
<feature type="compositionally biased region" description="Acidic residues" evidence="1">
    <location>
        <begin position="106"/>
        <end position="125"/>
    </location>
</feature>
<accession>A0ABY8QZA0</accession>
<keyword evidence="2" id="KW-0472">Membrane</keyword>
<feature type="compositionally biased region" description="Basic residues" evidence="1">
    <location>
        <begin position="131"/>
        <end position="147"/>
    </location>
</feature>
<feature type="region of interest" description="Disordered" evidence="1">
    <location>
        <begin position="98"/>
        <end position="147"/>
    </location>
</feature>
<feature type="transmembrane region" description="Helical" evidence="2">
    <location>
        <begin position="72"/>
        <end position="92"/>
    </location>
</feature>
<proteinExistence type="predicted"/>